<name>A0A378XYN7_PAEPO</name>
<gene>
    <name evidence="1" type="ORF">NCTC10343_03022</name>
</gene>
<dbReference type="EMBL" id="UGSC01000001">
    <property type="protein sequence ID" value="SUA70152.1"/>
    <property type="molecule type" value="Genomic_DNA"/>
</dbReference>
<reference evidence="1 2" key="1">
    <citation type="submission" date="2018-06" db="EMBL/GenBank/DDBJ databases">
        <authorList>
            <consortium name="Pathogen Informatics"/>
            <person name="Doyle S."/>
        </authorList>
    </citation>
    <scope>NUCLEOTIDE SEQUENCE [LARGE SCALE GENOMIC DNA]</scope>
    <source>
        <strain evidence="1 2">NCTC10343</strain>
    </source>
</reference>
<dbReference type="AlphaFoldDB" id="A0A378XYN7"/>
<evidence type="ECO:0000313" key="2">
    <source>
        <dbReference type="Proteomes" id="UP000254400"/>
    </source>
</evidence>
<proteinExistence type="predicted"/>
<evidence type="ECO:0000313" key="1">
    <source>
        <dbReference type="EMBL" id="SUA70152.1"/>
    </source>
</evidence>
<sequence>MCYELGIKDGQDEFDNNNKFYKEFAEAYNNESIILN</sequence>
<dbReference type="Proteomes" id="UP000254400">
    <property type="component" value="Unassembled WGS sequence"/>
</dbReference>
<protein>
    <submittedName>
        <fullName evidence="1">Uncharacterized protein</fullName>
    </submittedName>
</protein>
<accession>A0A378XYN7</accession>
<organism evidence="1 2">
    <name type="scientific">Paenibacillus polymyxa</name>
    <name type="common">Bacillus polymyxa</name>
    <dbReference type="NCBI Taxonomy" id="1406"/>
    <lineage>
        <taxon>Bacteria</taxon>
        <taxon>Bacillati</taxon>
        <taxon>Bacillota</taxon>
        <taxon>Bacilli</taxon>
        <taxon>Bacillales</taxon>
        <taxon>Paenibacillaceae</taxon>
        <taxon>Paenibacillus</taxon>
    </lineage>
</organism>